<proteinExistence type="predicted"/>
<evidence type="ECO:0000256" key="1">
    <source>
        <dbReference type="ARBA" id="ARBA00022801"/>
    </source>
</evidence>
<dbReference type="GO" id="GO:0016042">
    <property type="term" value="P:lipid catabolic process"/>
    <property type="evidence" value="ECO:0007669"/>
    <property type="project" value="UniProtKB-KW"/>
</dbReference>
<protein>
    <submittedName>
        <fullName evidence="4">GDSL esterase/lipase</fullName>
    </submittedName>
</protein>
<dbReference type="Proteomes" id="UP001558713">
    <property type="component" value="Unassembled WGS sequence"/>
</dbReference>
<dbReference type="PANTHER" id="PTHR46020:SF32">
    <property type="entry name" value="GDSL ESTERASE_LIPASE"/>
    <property type="match status" value="1"/>
</dbReference>
<organism evidence="4 5">
    <name type="scientific">Cardamine amara subsp. amara</name>
    <dbReference type="NCBI Taxonomy" id="228776"/>
    <lineage>
        <taxon>Eukaryota</taxon>
        <taxon>Viridiplantae</taxon>
        <taxon>Streptophyta</taxon>
        <taxon>Embryophyta</taxon>
        <taxon>Tracheophyta</taxon>
        <taxon>Spermatophyta</taxon>
        <taxon>Magnoliopsida</taxon>
        <taxon>eudicotyledons</taxon>
        <taxon>Gunneridae</taxon>
        <taxon>Pentapetalae</taxon>
        <taxon>rosids</taxon>
        <taxon>malvids</taxon>
        <taxon>Brassicales</taxon>
        <taxon>Brassicaceae</taxon>
        <taxon>Cardamineae</taxon>
        <taxon>Cardamine</taxon>
    </lineage>
</organism>
<dbReference type="GO" id="GO:0016787">
    <property type="term" value="F:hydrolase activity"/>
    <property type="evidence" value="ECO:0007669"/>
    <property type="project" value="UniProtKB-KW"/>
</dbReference>
<evidence type="ECO:0000256" key="3">
    <source>
        <dbReference type="ARBA" id="ARBA00023098"/>
    </source>
</evidence>
<keyword evidence="3" id="KW-0443">Lipid metabolism</keyword>
<dbReference type="AlphaFoldDB" id="A0ABD0ZTG1"/>
<reference evidence="4 5" key="1">
    <citation type="submission" date="2024-04" db="EMBL/GenBank/DDBJ databases">
        <title>Genome assembly C_amara_ONT_v2.</title>
        <authorList>
            <person name="Yant L."/>
            <person name="Moore C."/>
            <person name="Slenker M."/>
        </authorList>
    </citation>
    <scope>NUCLEOTIDE SEQUENCE [LARGE SCALE GENOMIC DNA]</scope>
    <source>
        <tissue evidence="4">Leaf</tissue>
    </source>
</reference>
<name>A0ABD0ZTG1_CARAN</name>
<evidence type="ECO:0000256" key="2">
    <source>
        <dbReference type="ARBA" id="ARBA00022963"/>
    </source>
</evidence>
<dbReference type="PANTHER" id="PTHR46020">
    <property type="entry name" value="OSJNBB0059K02.9 PROTEIN"/>
    <property type="match status" value="1"/>
</dbReference>
<evidence type="ECO:0000313" key="4">
    <source>
        <dbReference type="EMBL" id="KAL1197899.1"/>
    </source>
</evidence>
<accession>A0ABD0ZTG1</accession>
<sequence>MFVRSAKELGVKLPCLWRTHGKKKLKLDRGMNFAFGRSEVFDSPTDRSPNISTQVGFLVNLALARRVYTTDGDLTSSYALLSYSGSDYYGFIDENPKIWL</sequence>
<gene>
    <name evidence="4" type="ORF">V5N11_035756</name>
</gene>
<evidence type="ECO:0000313" key="5">
    <source>
        <dbReference type="Proteomes" id="UP001558713"/>
    </source>
</evidence>
<keyword evidence="2" id="KW-0442">Lipid degradation</keyword>
<keyword evidence="1" id="KW-0378">Hydrolase</keyword>
<dbReference type="EMBL" id="JBANAX010000682">
    <property type="protein sequence ID" value="KAL1197899.1"/>
    <property type="molecule type" value="Genomic_DNA"/>
</dbReference>
<keyword evidence="5" id="KW-1185">Reference proteome</keyword>
<comment type="caution">
    <text evidence="4">The sequence shown here is derived from an EMBL/GenBank/DDBJ whole genome shotgun (WGS) entry which is preliminary data.</text>
</comment>